<dbReference type="InterPro" id="IPR035398">
    <property type="entry name" value="Bac_rhamnosid_C"/>
</dbReference>
<dbReference type="Pfam" id="PF05592">
    <property type="entry name" value="Bac_rhamnosid"/>
    <property type="match status" value="1"/>
</dbReference>
<dbReference type="EC" id="3.2.1.40" evidence="2"/>
<evidence type="ECO:0000256" key="3">
    <source>
        <dbReference type="ARBA" id="ARBA00022801"/>
    </source>
</evidence>
<dbReference type="Gene3D" id="2.60.40.10">
    <property type="entry name" value="Immunoglobulins"/>
    <property type="match status" value="1"/>
</dbReference>
<dbReference type="Pfam" id="PF17389">
    <property type="entry name" value="Bac_rhamnosid6H"/>
    <property type="match status" value="1"/>
</dbReference>
<dbReference type="InterPro" id="IPR008979">
    <property type="entry name" value="Galactose-bd-like_sf"/>
</dbReference>
<dbReference type="InterPro" id="IPR013783">
    <property type="entry name" value="Ig-like_fold"/>
</dbReference>
<proteinExistence type="predicted"/>
<evidence type="ECO:0000313" key="9">
    <source>
        <dbReference type="Proteomes" id="UP000366872"/>
    </source>
</evidence>
<dbReference type="PANTHER" id="PTHR33307:SF6">
    <property type="entry name" value="ALPHA-RHAMNOSIDASE (EUROFUNG)-RELATED"/>
    <property type="match status" value="1"/>
</dbReference>
<dbReference type="EMBL" id="CAAHFG010000002">
    <property type="protein sequence ID" value="VGO15306.1"/>
    <property type="molecule type" value="Genomic_DNA"/>
</dbReference>
<keyword evidence="3" id="KW-0378">Hydrolase</keyword>
<dbReference type="Pfam" id="PF17390">
    <property type="entry name" value="Bac_rhamnosid_C"/>
    <property type="match status" value="1"/>
</dbReference>
<dbReference type="GO" id="GO:0030596">
    <property type="term" value="F:alpha-L-rhamnosidase activity"/>
    <property type="evidence" value="ECO:0007669"/>
    <property type="project" value="UniProtKB-EC"/>
</dbReference>
<organism evidence="8 9">
    <name type="scientific">Pontiella desulfatans</name>
    <dbReference type="NCBI Taxonomy" id="2750659"/>
    <lineage>
        <taxon>Bacteria</taxon>
        <taxon>Pseudomonadati</taxon>
        <taxon>Kiritimatiellota</taxon>
        <taxon>Kiritimatiellia</taxon>
        <taxon>Kiritimatiellales</taxon>
        <taxon>Pontiellaceae</taxon>
        <taxon>Pontiella</taxon>
    </lineage>
</organism>
<keyword evidence="9" id="KW-1185">Reference proteome</keyword>
<evidence type="ECO:0000259" key="6">
    <source>
        <dbReference type="Pfam" id="PF17389"/>
    </source>
</evidence>
<feature type="domain" description="Alpha-L-rhamnosidase C-terminal" evidence="7">
    <location>
        <begin position="795"/>
        <end position="865"/>
    </location>
</feature>
<comment type="catalytic activity">
    <reaction evidence="1">
        <text>Hydrolysis of terminal non-reducing alpha-L-rhamnose residues in alpha-L-rhamnosides.</text>
        <dbReference type="EC" id="3.2.1.40"/>
    </reaction>
</comment>
<dbReference type="InterPro" id="IPR008902">
    <property type="entry name" value="Rhamnosid_concanavalin"/>
</dbReference>
<protein>
    <recommendedName>
        <fullName evidence="2">alpha-L-rhamnosidase</fullName>
        <ecNumber evidence="2">3.2.1.40</ecNumber>
    </recommendedName>
</protein>
<feature type="domain" description="Alpha-L-rhamnosidase six-hairpin glycosidase" evidence="6">
    <location>
        <begin position="456"/>
        <end position="791"/>
    </location>
</feature>
<dbReference type="InterPro" id="IPR035396">
    <property type="entry name" value="Bac_rhamnosid6H"/>
</dbReference>
<dbReference type="InterPro" id="IPR016007">
    <property type="entry name" value="Alpha_rhamnosid"/>
</dbReference>
<dbReference type="InterPro" id="IPR012341">
    <property type="entry name" value="6hp_glycosidase-like_sf"/>
</dbReference>
<dbReference type="Proteomes" id="UP000366872">
    <property type="component" value="Unassembled WGS sequence"/>
</dbReference>
<evidence type="ECO:0000256" key="1">
    <source>
        <dbReference type="ARBA" id="ARBA00001445"/>
    </source>
</evidence>
<dbReference type="InterPro" id="IPR013737">
    <property type="entry name" value="Bac_rhamnosid_N"/>
</dbReference>
<dbReference type="InterPro" id="IPR008928">
    <property type="entry name" value="6-hairpin_glycosidase_sf"/>
</dbReference>
<dbReference type="SUPFAM" id="SSF48208">
    <property type="entry name" value="Six-hairpin glycosidases"/>
    <property type="match status" value="1"/>
</dbReference>
<evidence type="ECO:0000256" key="2">
    <source>
        <dbReference type="ARBA" id="ARBA00012652"/>
    </source>
</evidence>
<sequence>MELKRKNPFIIGITESLMLLAVLLSPAMAIEPVDLNIAHVAEPAGIDDPVPTLRWSINAEGSDVRQGAYSVRIASRPDRLPTADVWESGKVKSGQPEITIPESVRLLSGARYFWQVKVWDGRGEASDWSEASAFSMGLGEDDWNADWMTPPAVQGKGEQPTWWMRRTVNLDAVPDRVALGIVCLGYYELYVNGKRVGDEPLAPSVTKLDKRGLSVTHEIGDLLRPGENCIALACASGWYLPHQFKVHEKSTPLIRLQATTRNGGKLQTLFGSDAEWQVREANRSIIDKWGWNHFGGEAVDGRLASSQWKELECPTEGWCPVRVVSPPPIEVSARTCPPNRIGATYKAEKVRELSEGVYEVDFGRCLAGMVRLRFPDVPRDRKITMRFFDLPADYESKKDQSYNQLSTYIARGDGTDVFENKFNYAGFRYVTFEGLDAPPELENLEAMLVETALDPVGSFHCSNELFNRIHELNAHTIRCLNLGGYHVDCPQRERNGYGADGQTAMPAYPYLFDSEAYLHKWLMDWLDVFEPETGRIPHTAPIQHKAESPAWGGIVGPLAWQQYLFYGDRRALELAFPAVGANLQRLQSWVRDGVLLKELAAPKFHGDWVAAGRGMGSGNGPTWEMKELFNTAYLIYLWQTYANMGRVLGENVEVTKAEAVIALLQESYHGNFFNEKSGYYLIPEQAYQAMPLWVGAVPADRRDEMHARLIDLIENKCNGHLDTGLPATTFLLDYLEESDSHETIYTIMNKKTYPGWGYMLEQGATTIWEQWDGYWSQIHSCFAGPASWFYTGLAGIRPDPEHPGFEQFDLKPAFVEGLDFVETTYDSLRGPIGSSWRRDGERMEWTVTIPANSSAMVYVPCSDPKAIRLDGGPLSRKIEAVRNSKGAELQRFRLPSGTWKLDWNR</sequence>
<feature type="domain" description="Alpha-L-rhamnosidase concanavalin-like" evidence="4">
    <location>
        <begin position="352"/>
        <end position="449"/>
    </location>
</feature>
<accession>A0A6C2U7D0</accession>
<feature type="domain" description="Bacterial alpha-L-rhamnosidase N-terminal" evidence="5">
    <location>
        <begin position="177"/>
        <end position="341"/>
    </location>
</feature>
<dbReference type="Gene3D" id="1.50.10.10">
    <property type="match status" value="1"/>
</dbReference>
<dbReference type="Pfam" id="PF25788">
    <property type="entry name" value="Ig_Rha78A_N"/>
    <property type="match status" value="1"/>
</dbReference>
<dbReference type="Gene3D" id="2.60.120.260">
    <property type="entry name" value="Galactose-binding domain-like"/>
    <property type="match status" value="2"/>
</dbReference>
<dbReference type="Gene3D" id="2.60.420.10">
    <property type="entry name" value="Maltose phosphorylase, domain 3"/>
    <property type="match status" value="1"/>
</dbReference>
<reference evidence="8 9" key="1">
    <citation type="submission" date="2019-04" db="EMBL/GenBank/DDBJ databases">
        <authorList>
            <person name="Van Vliet M D."/>
        </authorList>
    </citation>
    <scope>NUCLEOTIDE SEQUENCE [LARGE SCALE GENOMIC DNA]</scope>
    <source>
        <strain evidence="8 9">F1</strain>
    </source>
</reference>
<dbReference type="SUPFAM" id="SSF49785">
    <property type="entry name" value="Galactose-binding domain-like"/>
    <property type="match status" value="1"/>
</dbReference>
<evidence type="ECO:0000313" key="8">
    <source>
        <dbReference type="EMBL" id="VGO15306.1"/>
    </source>
</evidence>
<dbReference type="PANTHER" id="PTHR33307">
    <property type="entry name" value="ALPHA-RHAMNOSIDASE (EUROFUNG)"/>
    <property type="match status" value="1"/>
</dbReference>
<evidence type="ECO:0000259" key="5">
    <source>
        <dbReference type="Pfam" id="PF08531"/>
    </source>
</evidence>
<dbReference type="Pfam" id="PF08531">
    <property type="entry name" value="Bac_rhamnosid_N"/>
    <property type="match status" value="1"/>
</dbReference>
<evidence type="ECO:0000259" key="4">
    <source>
        <dbReference type="Pfam" id="PF05592"/>
    </source>
</evidence>
<dbReference type="AlphaFoldDB" id="A0A6C2U7D0"/>
<evidence type="ECO:0000259" key="7">
    <source>
        <dbReference type="Pfam" id="PF17390"/>
    </source>
</evidence>
<name>A0A6C2U7D0_PONDE</name>
<gene>
    <name evidence="8" type="ORF">PDESU_03888</name>
</gene>
<dbReference type="GO" id="GO:0005975">
    <property type="term" value="P:carbohydrate metabolic process"/>
    <property type="evidence" value="ECO:0007669"/>
    <property type="project" value="InterPro"/>
</dbReference>